<dbReference type="Proteomes" id="UP000249016">
    <property type="component" value="Unassembled WGS sequence"/>
</dbReference>
<reference evidence="1 2" key="1">
    <citation type="submission" date="2018-06" db="EMBL/GenBank/DDBJ databases">
        <title>Spirosoma sp. HMF3257 Genome sequencing and assembly.</title>
        <authorList>
            <person name="Kang H."/>
            <person name="Cha I."/>
            <person name="Kim H."/>
            <person name="Kang J."/>
            <person name="Joh K."/>
        </authorList>
    </citation>
    <scope>NUCLEOTIDE SEQUENCE [LARGE SCALE GENOMIC DNA]</scope>
    <source>
        <strain evidence="1 2">HMF3257</strain>
    </source>
</reference>
<gene>
    <name evidence="1" type="ORF">HMF3257_20715</name>
</gene>
<comment type="caution">
    <text evidence="1">The sequence shown here is derived from an EMBL/GenBank/DDBJ whole genome shotgun (WGS) entry which is preliminary data.</text>
</comment>
<dbReference type="EMBL" id="QLII01000001">
    <property type="protein sequence ID" value="RAI75986.1"/>
    <property type="molecule type" value="Genomic_DNA"/>
</dbReference>
<dbReference type="AlphaFoldDB" id="A0A327NPQ4"/>
<evidence type="ECO:0000313" key="2">
    <source>
        <dbReference type="Proteomes" id="UP000249016"/>
    </source>
</evidence>
<evidence type="ECO:0000313" key="1">
    <source>
        <dbReference type="EMBL" id="RAI75986.1"/>
    </source>
</evidence>
<proteinExistence type="predicted"/>
<protein>
    <submittedName>
        <fullName evidence="1">Uncharacterized protein</fullName>
    </submittedName>
</protein>
<organism evidence="1 2">
    <name type="scientific">Spirosoma telluris</name>
    <dbReference type="NCBI Taxonomy" id="2183553"/>
    <lineage>
        <taxon>Bacteria</taxon>
        <taxon>Pseudomonadati</taxon>
        <taxon>Bacteroidota</taxon>
        <taxon>Cytophagia</taxon>
        <taxon>Cytophagales</taxon>
        <taxon>Cytophagaceae</taxon>
        <taxon>Spirosoma</taxon>
    </lineage>
</organism>
<sequence>MVSQKWPKRQWADIKKRLATNFPANFHTDKTIEMLDHCVLADELKILTPYISLGRLCLSRNTNLADYDCPCMYFHNDQYTVSTYDNLNKWYFNSSKEAVEFVKQNIPLIV</sequence>
<accession>A0A327NPQ4</accession>
<name>A0A327NPQ4_9BACT</name>
<keyword evidence="2" id="KW-1185">Reference proteome</keyword>